<evidence type="ECO:0000256" key="1">
    <source>
        <dbReference type="SAM" id="MobiDB-lite"/>
    </source>
</evidence>
<dbReference type="EMBL" id="QXGC01003548">
    <property type="protein sequence ID" value="KAE9174841.1"/>
    <property type="molecule type" value="Genomic_DNA"/>
</dbReference>
<gene>
    <name evidence="2" type="ORF">PF004_g26558</name>
</gene>
<evidence type="ECO:0000313" key="2">
    <source>
        <dbReference type="EMBL" id="KAE9174841.1"/>
    </source>
</evidence>
<name>A0A6G0MNU1_9STRA</name>
<accession>A0A6G0MNU1</accession>
<dbReference type="AlphaFoldDB" id="A0A6G0MNU1"/>
<feature type="region of interest" description="Disordered" evidence="1">
    <location>
        <begin position="99"/>
        <end position="183"/>
    </location>
</feature>
<organism evidence="2 3">
    <name type="scientific">Phytophthora fragariae</name>
    <dbReference type="NCBI Taxonomy" id="53985"/>
    <lineage>
        <taxon>Eukaryota</taxon>
        <taxon>Sar</taxon>
        <taxon>Stramenopiles</taxon>
        <taxon>Oomycota</taxon>
        <taxon>Peronosporomycetes</taxon>
        <taxon>Peronosporales</taxon>
        <taxon>Peronosporaceae</taxon>
        <taxon>Phytophthora</taxon>
    </lineage>
</organism>
<sequence length="198" mass="21917">MRRSRHINPKSSSERTSCSFRNEHAYDADLRYACCICSRERGRRYLSDDCNIFSLFVVTSTVTTSSSPKRTTSVGEYHKTRGKVIYASENLFDGMEDLDMEEGEEERESSSSGRDESSVGTRRPREDDSDASSSKRSRSGIDRPLADAGALPTPRDGDDDDSTPSATVTSRTGFPISLGRATPVGRHALYSCNAIDHR</sequence>
<protein>
    <submittedName>
        <fullName evidence="2">Uncharacterized protein</fullName>
    </submittedName>
</protein>
<reference evidence="2 3" key="1">
    <citation type="submission" date="2018-09" db="EMBL/GenBank/DDBJ databases">
        <title>Genomic investigation of the strawberry pathogen Phytophthora fragariae indicates pathogenicity is determined by transcriptional variation in three key races.</title>
        <authorList>
            <person name="Adams T.M."/>
            <person name="Armitage A.D."/>
            <person name="Sobczyk M.K."/>
            <person name="Bates H.J."/>
            <person name="Dunwell J.M."/>
            <person name="Nellist C.F."/>
            <person name="Harrison R.J."/>
        </authorList>
    </citation>
    <scope>NUCLEOTIDE SEQUENCE [LARGE SCALE GENOMIC DNA]</scope>
    <source>
        <strain evidence="2 3">BC-23</strain>
    </source>
</reference>
<feature type="compositionally biased region" description="Polar residues" evidence="1">
    <location>
        <begin position="163"/>
        <end position="172"/>
    </location>
</feature>
<dbReference type="Proteomes" id="UP000476176">
    <property type="component" value="Unassembled WGS sequence"/>
</dbReference>
<comment type="caution">
    <text evidence="2">The sequence shown here is derived from an EMBL/GenBank/DDBJ whole genome shotgun (WGS) entry which is preliminary data.</text>
</comment>
<proteinExistence type="predicted"/>
<evidence type="ECO:0000313" key="3">
    <source>
        <dbReference type="Proteomes" id="UP000476176"/>
    </source>
</evidence>